<protein>
    <submittedName>
        <fullName evidence="1">DNA phosphorothioation-dependent restriction protein DptF</fullName>
    </submittedName>
</protein>
<evidence type="ECO:0000313" key="2">
    <source>
        <dbReference type="Proteomes" id="UP001177212"/>
    </source>
</evidence>
<name>A0ABT9FKU5_9GAMM</name>
<evidence type="ECO:0000313" key="1">
    <source>
        <dbReference type="EMBL" id="MDP2567215.1"/>
    </source>
</evidence>
<accession>A0ABT9FKU5</accession>
<comment type="caution">
    <text evidence="1">The sequence shown here is derived from an EMBL/GenBank/DDBJ whole genome shotgun (WGS) entry which is preliminary data.</text>
</comment>
<reference evidence="1" key="1">
    <citation type="submission" date="2023-07" db="EMBL/GenBank/DDBJ databases">
        <title>Genome content predicts the carbon catabolic preferences of heterotrophic bacteria.</title>
        <authorList>
            <person name="Gralka M."/>
        </authorList>
    </citation>
    <scope>NUCLEOTIDE SEQUENCE</scope>
    <source>
        <strain evidence="1">4G09</strain>
    </source>
</reference>
<dbReference type="RefSeq" id="WP_305473550.1">
    <property type="nucleotide sequence ID" value="NZ_JAUYVT010000254.1"/>
</dbReference>
<sequence length="77" mass="8866">SLIFYKEKSEQTSQASKRLQANYEILSVPVVKKTIIELLFKARLMRDQFMTARAKPDFIFMLLDGPGYLFDNLFSGG</sequence>
<gene>
    <name evidence="1" type="primary">dptF</name>
    <name evidence="1" type="ORF">Q8W34_21670</name>
</gene>
<dbReference type="NCBIfam" id="TIGR03238">
    <property type="entry name" value="dnd_assoc_3"/>
    <property type="match status" value="1"/>
</dbReference>
<feature type="non-terminal residue" evidence="1">
    <location>
        <position position="77"/>
    </location>
</feature>
<organism evidence="1 2">
    <name type="scientific">Pseudoalteromonas marina</name>
    <dbReference type="NCBI Taxonomy" id="267375"/>
    <lineage>
        <taxon>Bacteria</taxon>
        <taxon>Pseudomonadati</taxon>
        <taxon>Pseudomonadota</taxon>
        <taxon>Gammaproteobacteria</taxon>
        <taxon>Alteromonadales</taxon>
        <taxon>Pseudoalteromonadaceae</taxon>
        <taxon>Pseudoalteromonas</taxon>
    </lineage>
</organism>
<proteinExistence type="predicted"/>
<keyword evidence="2" id="KW-1185">Reference proteome</keyword>
<dbReference type="Proteomes" id="UP001177212">
    <property type="component" value="Unassembled WGS sequence"/>
</dbReference>
<dbReference type="InterPro" id="IPR017647">
    <property type="entry name" value="Dnd_assoc_3"/>
</dbReference>
<feature type="non-terminal residue" evidence="1">
    <location>
        <position position="1"/>
    </location>
</feature>
<dbReference type="EMBL" id="JAUYVT010000254">
    <property type="protein sequence ID" value="MDP2567215.1"/>
    <property type="molecule type" value="Genomic_DNA"/>
</dbReference>